<dbReference type="Pfam" id="PF01266">
    <property type="entry name" value="DAO"/>
    <property type="match status" value="1"/>
</dbReference>
<dbReference type="SUPFAM" id="SSF51905">
    <property type="entry name" value="FAD/NAD(P)-binding domain"/>
    <property type="match status" value="1"/>
</dbReference>
<dbReference type="Proteomes" id="UP000663629">
    <property type="component" value="Plasmid p2"/>
</dbReference>
<dbReference type="PANTHER" id="PTHR13847">
    <property type="entry name" value="SARCOSINE DEHYDROGENASE-RELATED"/>
    <property type="match status" value="1"/>
</dbReference>
<dbReference type="RefSeq" id="WP_205297071.1">
    <property type="nucleotide sequence ID" value="NZ_CP070372.1"/>
</dbReference>
<evidence type="ECO:0000313" key="4">
    <source>
        <dbReference type="Proteomes" id="UP000663629"/>
    </source>
</evidence>
<geneLocation type="plasmid" evidence="3 4">
    <name>p2</name>
</geneLocation>
<dbReference type="InterPro" id="IPR036188">
    <property type="entry name" value="FAD/NAD-bd_sf"/>
</dbReference>
<organism evidence="3 4">
    <name type="scientific">Paracoccus methylovorus</name>
    <dbReference type="NCBI Taxonomy" id="2812658"/>
    <lineage>
        <taxon>Bacteria</taxon>
        <taxon>Pseudomonadati</taxon>
        <taxon>Pseudomonadota</taxon>
        <taxon>Alphaproteobacteria</taxon>
        <taxon>Rhodobacterales</taxon>
        <taxon>Paracoccaceae</taxon>
        <taxon>Paracoccus</taxon>
    </lineage>
</organism>
<evidence type="ECO:0000313" key="3">
    <source>
        <dbReference type="EMBL" id="QRZ16187.1"/>
    </source>
</evidence>
<protein>
    <submittedName>
        <fullName evidence="3">FAD-binding oxidoreductase</fullName>
    </submittedName>
</protein>
<gene>
    <name evidence="3" type="ORF">JWJ88_20670</name>
</gene>
<dbReference type="PANTHER" id="PTHR13847:SF281">
    <property type="entry name" value="FAD DEPENDENT OXIDOREDUCTASE DOMAIN-CONTAINING PROTEIN"/>
    <property type="match status" value="1"/>
</dbReference>
<dbReference type="EMBL" id="CP070372">
    <property type="protein sequence ID" value="QRZ16187.1"/>
    <property type="molecule type" value="Genomic_DNA"/>
</dbReference>
<evidence type="ECO:0000256" key="1">
    <source>
        <dbReference type="ARBA" id="ARBA00023002"/>
    </source>
</evidence>
<dbReference type="Gene3D" id="3.30.9.10">
    <property type="entry name" value="D-Amino Acid Oxidase, subunit A, domain 2"/>
    <property type="match status" value="1"/>
</dbReference>
<evidence type="ECO:0000259" key="2">
    <source>
        <dbReference type="Pfam" id="PF01266"/>
    </source>
</evidence>
<dbReference type="Gene3D" id="3.50.50.60">
    <property type="entry name" value="FAD/NAD(P)-binding domain"/>
    <property type="match status" value="1"/>
</dbReference>
<dbReference type="InterPro" id="IPR006076">
    <property type="entry name" value="FAD-dep_OxRdtase"/>
</dbReference>
<accession>A0ABX7JPI5</accession>
<keyword evidence="3" id="KW-0614">Plasmid</keyword>
<keyword evidence="1" id="KW-0560">Oxidoreductase</keyword>
<sequence length="448" mass="48389">MSQDYTARRLPLHRGPAAWDSILGPRAPFAAIDGRVGADFAIVGGGFAGLAAARRLHQLAPDARIVLLDAGQIAQGAAGRNSGFMIDLPHELTSEDYAGTSAQSDLDLIRLNRHVIAFSADAVEEYGVPAGYFRRDGKVNGAASEHAHQQNLSYGQHLTSLGEANEMLDARAMHELTGSRHYRSGLFTPGTVMIQPAGYIRGMARGLSAYVALFENSPVTGLIRREHGWTLTSPNGHVDAGAVILANNGHLESFGFARDRLMHIFLFATMTGELSPDAITRLGGAECWGITPSDPMGTTMRKIGAGQGGNRIITRTMAKFRPDMVATRADLAKAARIMRGKFDQRFPQLSGMRMEYAWAGHLCLSRNDVSIAYKLDHDLFAACVDNGLGTTRSQLAGIAAAETALGQESDVTRFFAAQGTPQRLPPAPLAKIGANLFIRWKEWRAHNE</sequence>
<feature type="domain" description="FAD dependent oxidoreductase" evidence="2">
    <location>
        <begin position="39"/>
        <end position="402"/>
    </location>
</feature>
<reference evidence="3 4" key="1">
    <citation type="submission" date="2021-02" db="EMBL/GenBank/DDBJ databases">
        <title>Paracoccus methylovroum sp.nov., a new methanol and methylamine utilizing methylotrophic denitrifer.</title>
        <authorList>
            <person name="Timsy T."/>
            <person name="Behrendt U."/>
            <person name="Ulrich A."/>
            <person name="Spanner T."/>
            <person name="Foesel B.U."/>
            <person name="Horn M.A."/>
            <person name="Kolb S."/>
        </authorList>
    </citation>
    <scope>NUCLEOTIDE SEQUENCE [LARGE SCALE GENOMIC DNA]</scope>
    <source>
        <strain evidence="3 4">H4-D09</strain>
        <plasmid evidence="3 4">p2</plasmid>
    </source>
</reference>
<proteinExistence type="predicted"/>
<keyword evidence="4" id="KW-1185">Reference proteome</keyword>
<name>A0ABX7JPI5_9RHOB</name>